<reference evidence="3" key="1">
    <citation type="submission" date="2019-04" db="EMBL/GenBank/DDBJ databases">
        <title>Evolution of Biomass-Degrading Anaerobic Consortia Revealed by Metagenomics.</title>
        <authorList>
            <person name="Peng X."/>
        </authorList>
    </citation>
    <scope>NUCLEOTIDE SEQUENCE</scope>
    <source>
        <strain evidence="3">SIG311</strain>
    </source>
</reference>
<comment type="caution">
    <text evidence="3">The sequence shown here is derived from an EMBL/GenBank/DDBJ whole genome shotgun (WGS) entry which is preliminary data.</text>
</comment>
<accession>A0A927U7R1</accession>
<dbReference type="Proteomes" id="UP000766246">
    <property type="component" value="Unassembled WGS sequence"/>
</dbReference>
<dbReference type="AlphaFoldDB" id="A0A927U7R1"/>
<evidence type="ECO:0000256" key="1">
    <source>
        <dbReference type="ARBA" id="ARBA00022679"/>
    </source>
</evidence>
<dbReference type="SUPFAM" id="SSF53756">
    <property type="entry name" value="UDP-Glycosyltransferase/glycogen phosphorylase"/>
    <property type="match status" value="1"/>
</dbReference>
<dbReference type="InterPro" id="IPR001296">
    <property type="entry name" value="Glyco_trans_1"/>
</dbReference>
<sequence>MKILHIALASHFTIGMLYQENQMINCQRADGHDVTIVTDLWHYERGNLVKGEEEDTIMDNGARLIRWAHDRVMFSDLWTEKIQKCRRVKGLLEELQPDTILFHGMCGYEIMDAADYCKKHPECLLFMDCHEDYSDSARTFLSKAFYKIIHGHYISKAMPEVDKVLYIGADMKAWMNDLYSIPEDKQEFLAPGGTIYTLEQQKQARQEIINKYSLPMDAIIMAHSGKLAATKRTEELLHAFSKVQDPRMALFIFGSIPEDMEGVIRPLMEADSRVHFMGWKVNKEIEEFLAGTDLYCQPGTQSSTFETAMCCGCVNMTYPWDSYTDATYTDCDGQNYFFVDGEEDMVAVFKQITDNPSILDQAKAKSYAYAQLTFDYQVISRRIYTRG</sequence>
<organism evidence="3 4">
    <name type="scientific">Pseudobutyrivibrio ruminis</name>
    <dbReference type="NCBI Taxonomy" id="46206"/>
    <lineage>
        <taxon>Bacteria</taxon>
        <taxon>Bacillati</taxon>
        <taxon>Bacillota</taxon>
        <taxon>Clostridia</taxon>
        <taxon>Lachnospirales</taxon>
        <taxon>Lachnospiraceae</taxon>
        <taxon>Pseudobutyrivibrio</taxon>
    </lineage>
</organism>
<dbReference type="CDD" id="cd03801">
    <property type="entry name" value="GT4_PimA-like"/>
    <property type="match status" value="1"/>
</dbReference>
<dbReference type="EMBL" id="SVER01000004">
    <property type="protein sequence ID" value="MBE5918622.1"/>
    <property type="molecule type" value="Genomic_DNA"/>
</dbReference>
<dbReference type="GO" id="GO:0016757">
    <property type="term" value="F:glycosyltransferase activity"/>
    <property type="evidence" value="ECO:0007669"/>
    <property type="project" value="InterPro"/>
</dbReference>
<evidence type="ECO:0000313" key="4">
    <source>
        <dbReference type="Proteomes" id="UP000766246"/>
    </source>
</evidence>
<dbReference type="GO" id="GO:0009103">
    <property type="term" value="P:lipopolysaccharide biosynthetic process"/>
    <property type="evidence" value="ECO:0007669"/>
    <property type="project" value="TreeGrafter"/>
</dbReference>
<dbReference type="PANTHER" id="PTHR46401:SF2">
    <property type="entry name" value="GLYCOSYLTRANSFERASE WBBK-RELATED"/>
    <property type="match status" value="1"/>
</dbReference>
<dbReference type="Gene3D" id="3.40.50.2000">
    <property type="entry name" value="Glycogen Phosphorylase B"/>
    <property type="match status" value="2"/>
</dbReference>
<protein>
    <submittedName>
        <fullName evidence="3">Glycosyltransferase family 4 protein</fullName>
    </submittedName>
</protein>
<name>A0A927U7R1_9FIRM</name>
<evidence type="ECO:0000313" key="3">
    <source>
        <dbReference type="EMBL" id="MBE5918622.1"/>
    </source>
</evidence>
<keyword evidence="1" id="KW-0808">Transferase</keyword>
<dbReference type="PANTHER" id="PTHR46401">
    <property type="entry name" value="GLYCOSYLTRANSFERASE WBBK-RELATED"/>
    <property type="match status" value="1"/>
</dbReference>
<evidence type="ECO:0000259" key="2">
    <source>
        <dbReference type="Pfam" id="PF00534"/>
    </source>
</evidence>
<feature type="domain" description="Glycosyl transferase family 1" evidence="2">
    <location>
        <begin position="205"/>
        <end position="300"/>
    </location>
</feature>
<gene>
    <name evidence="3" type="ORF">E7272_02150</name>
</gene>
<dbReference type="Pfam" id="PF00534">
    <property type="entry name" value="Glycos_transf_1"/>
    <property type="match status" value="1"/>
</dbReference>
<proteinExistence type="predicted"/>